<dbReference type="InterPro" id="IPR000182">
    <property type="entry name" value="GNAT_dom"/>
</dbReference>
<dbReference type="CDD" id="cd04301">
    <property type="entry name" value="NAT_SF"/>
    <property type="match status" value="1"/>
</dbReference>
<sequence>MSSNHIVVRKAIAELDLQAAFGVRHEVFVAGQGHASSLEQEGNEQSVHFVAMIDGIPAGAARYRQTGKGYKLERFAVLPSFRNRGVGDALVKAVLNDLQQYGLPVYLHAQLAAVSLYERNGFQKEGDIFVEAGLQHFKMVLKSIS</sequence>
<dbReference type="GO" id="GO:0016747">
    <property type="term" value="F:acyltransferase activity, transferring groups other than amino-acyl groups"/>
    <property type="evidence" value="ECO:0007669"/>
    <property type="project" value="InterPro"/>
</dbReference>
<dbReference type="Gene3D" id="3.40.630.30">
    <property type="match status" value="1"/>
</dbReference>
<feature type="domain" description="N-acetyltransferase" evidence="1">
    <location>
        <begin position="6"/>
        <end position="144"/>
    </location>
</feature>
<dbReference type="Proteomes" id="UP000290545">
    <property type="component" value="Unassembled WGS sequence"/>
</dbReference>
<name>A0A4Q1DAD3_9BACT</name>
<dbReference type="Pfam" id="PF13673">
    <property type="entry name" value="Acetyltransf_10"/>
    <property type="match status" value="1"/>
</dbReference>
<proteinExistence type="predicted"/>
<dbReference type="PROSITE" id="PS51186">
    <property type="entry name" value="GNAT"/>
    <property type="match status" value="1"/>
</dbReference>
<keyword evidence="3" id="KW-1185">Reference proteome</keyword>
<dbReference type="PANTHER" id="PTHR42791:SF1">
    <property type="entry name" value="N-ACETYLTRANSFERASE DOMAIN-CONTAINING PROTEIN"/>
    <property type="match status" value="1"/>
</dbReference>
<dbReference type="RefSeq" id="WP_129002112.1">
    <property type="nucleotide sequence ID" value="NZ_SDHZ01000001.1"/>
</dbReference>
<dbReference type="PANTHER" id="PTHR42791">
    <property type="entry name" value="GNAT FAMILY ACETYLTRANSFERASE"/>
    <property type="match status" value="1"/>
</dbReference>
<reference evidence="2 3" key="1">
    <citation type="submission" date="2019-01" db="EMBL/GenBank/DDBJ databases">
        <title>Filimonas sp. strain TTM-71.</title>
        <authorList>
            <person name="Chen W.-M."/>
        </authorList>
    </citation>
    <scope>NUCLEOTIDE SEQUENCE [LARGE SCALE GENOMIC DNA]</scope>
    <source>
        <strain evidence="2 3">TTM-71</strain>
    </source>
</reference>
<gene>
    <name evidence="2" type="ORF">ESB13_06035</name>
</gene>
<dbReference type="InterPro" id="IPR016181">
    <property type="entry name" value="Acyl_CoA_acyltransferase"/>
</dbReference>
<evidence type="ECO:0000259" key="1">
    <source>
        <dbReference type="PROSITE" id="PS51186"/>
    </source>
</evidence>
<evidence type="ECO:0000313" key="3">
    <source>
        <dbReference type="Proteomes" id="UP000290545"/>
    </source>
</evidence>
<keyword evidence="2" id="KW-0808">Transferase</keyword>
<protein>
    <submittedName>
        <fullName evidence="2">GNAT family N-acetyltransferase</fullName>
    </submittedName>
</protein>
<organism evidence="2 3">
    <name type="scientific">Filimonas effusa</name>
    <dbReference type="NCBI Taxonomy" id="2508721"/>
    <lineage>
        <taxon>Bacteria</taxon>
        <taxon>Pseudomonadati</taxon>
        <taxon>Bacteroidota</taxon>
        <taxon>Chitinophagia</taxon>
        <taxon>Chitinophagales</taxon>
        <taxon>Chitinophagaceae</taxon>
        <taxon>Filimonas</taxon>
    </lineage>
</organism>
<dbReference type="InterPro" id="IPR052523">
    <property type="entry name" value="Trichothecene_AcTrans"/>
</dbReference>
<dbReference type="EMBL" id="SDHZ01000001">
    <property type="protein sequence ID" value="RXK86362.1"/>
    <property type="molecule type" value="Genomic_DNA"/>
</dbReference>
<evidence type="ECO:0000313" key="2">
    <source>
        <dbReference type="EMBL" id="RXK86362.1"/>
    </source>
</evidence>
<dbReference type="SUPFAM" id="SSF55729">
    <property type="entry name" value="Acyl-CoA N-acyltransferases (Nat)"/>
    <property type="match status" value="1"/>
</dbReference>
<dbReference type="OrthoDB" id="9796171at2"/>
<comment type="caution">
    <text evidence="2">The sequence shown here is derived from an EMBL/GenBank/DDBJ whole genome shotgun (WGS) entry which is preliminary data.</text>
</comment>
<dbReference type="AlphaFoldDB" id="A0A4Q1DAD3"/>
<accession>A0A4Q1DAD3</accession>